<dbReference type="SUPFAM" id="SSF56601">
    <property type="entry name" value="beta-lactamase/transpeptidase-like"/>
    <property type="match status" value="2"/>
</dbReference>
<evidence type="ECO:0000256" key="2">
    <source>
        <dbReference type="ARBA" id="ARBA00011881"/>
    </source>
</evidence>
<feature type="domain" description="Glutaminase EF-hand" evidence="9">
    <location>
        <begin position="53"/>
        <end position="135"/>
    </location>
</feature>
<dbReference type="InterPro" id="IPR002110">
    <property type="entry name" value="Ankyrin_rpt"/>
</dbReference>
<dbReference type="EC" id="3.5.1.2" evidence="3"/>
<evidence type="ECO:0000313" key="11">
    <source>
        <dbReference type="Proteomes" id="UP001159405"/>
    </source>
</evidence>
<evidence type="ECO:0000256" key="5">
    <source>
        <dbReference type="ARBA" id="ARBA00022801"/>
    </source>
</evidence>
<dbReference type="EMBL" id="CALNXK010000118">
    <property type="protein sequence ID" value="CAH3160895.1"/>
    <property type="molecule type" value="Genomic_DNA"/>
</dbReference>
<dbReference type="InterPro" id="IPR036770">
    <property type="entry name" value="Ankyrin_rpt-contain_sf"/>
</dbReference>
<dbReference type="SUPFAM" id="SSF48403">
    <property type="entry name" value="Ankyrin repeat"/>
    <property type="match status" value="1"/>
</dbReference>
<evidence type="ECO:0000256" key="4">
    <source>
        <dbReference type="ARBA" id="ARBA00022737"/>
    </source>
</evidence>
<comment type="subunit">
    <text evidence="2">Homotetramer.</text>
</comment>
<feature type="repeat" description="ANK" evidence="8">
    <location>
        <begin position="569"/>
        <end position="591"/>
    </location>
</feature>
<evidence type="ECO:0000256" key="1">
    <source>
        <dbReference type="ARBA" id="ARBA00011076"/>
    </source>
</evidence>
<name>A0ABN8QBJ3_9CNID</name>
<proteinExistence type="inferred from homology"/>
<dbReference type="InterPro" id="IPR015868">
    <property type="entry name" value="Glutaminase"/>
</dbReference>
<comment type="caution">
    <text evidence="10">The sequence shown here is derived from an EMBL/GenBank/DDBJ whole genome shotgun (WGS) entry which is preliminary data.</text>
</comment>
<evidence type="ECO:0000256" key="7">
    <source>
        <dbReference type="ARBA" id="ARBA00049534"/>
    </source>
</evidence>
<keyword evidence="6 8" id="KW-0040">ANK repeat</keyword>
<organism evidence="10 11">
    <name type="scientific">Porites lobata</name>
    <dbReference type="NCBI Taxonomy" id="104759"/>
    <lineage>
        <taxon>Eukaryota</taxon>
        <taxon>Metazoa</taxon>
        <taxon>Cnidaria</taxon>
        <taxon>Anthozoa</taxon>
        <taxon>Hexacorallia</taxon>
        <taxon>Scleractinia</taxon>
        <taxon>Fungiina</taxon>
        <taxon>Poritidae</taxon>
        <taxon>Porites</taxon>
    </lineage>
</organism>
<dbReference type="PANTHER" id="PTHR12544:SF29">
    <property type="entry name" value="GLUTAMINASE"/>
    <property type="match status" value="1"/>
</dbReference>
<dbReference type="PANTHER" id="PTHR12544">
    <property type="entry name" value="GLUTAMINASE"/>
    <property type="match status" value="1"/>
</dbReference>
<dbReference type="Pfam" id="PF12796">
    <property type="entry name" value="Ank_2"/>
    <property type="match status" value="1"/>
</dbReference>
<reference evidence="10 11" key="1">
    <citation type="submission" date="2022-05" db="EMBL/GenBank/DDBJ databases">
        <authorList>
            <consortium name="Genoscope - CEA"/>
            <person name="William W."/>
        </authorList>
    </citation>
    <scope>NUCLEOTIDE SEQUENCE [LARGE SCALE GENOMIC DNA]</scope>
</reference>
<evidence type="ECO:0000256" key="3">
    <source>
        <dbReference type="ARBA" id="ARBA00012918"/>
    </source>
</evidence>
<evidence type="ECO:0000256" key="6">
    <source>
        <dbReference type="ARBA" id="ARBA00023043"/>
    </source>
</evidence>
<protein>
    <recommendedName>
        <fullName evidence="3">glutaminase</fullName>
        <ecNumber evidence="3">3.5.1.2</ecNumber>
    </recommendedName>
</protein>
<dbReference type="Pfam" id="PF04960">
    <property type="entry name" value="Glutaminase"/>
    <property type="match status" value="2"/>
</dbReference>
<comment type="similarity">
    <text evidence="1">Belongs to the glutaminase family.</text>
</comment>
<gene>
    <name evidence="10" type="ORF">PLOB_00004254</name>
</gene>
<evidence type="ECO:0000259" key="9">
    <source>
        <dbReference type="Pfam" id="PF17959"/>
    </source>
</evidence>
<evidence type="ECO:0000313" key="10">
    <source>
        <dbReference type="EMBL" id="CAH3160895.1"/>
    </source>
</evidence>
<keyword evidence="11" id="KW-1185">Reference proteome</keyword>
<dbReference type="Gene3D" id="3.40.710.10">
    <property type="entry name" value="DD-peptidase/beta-lactamase superfamily"/>
    <property type="match status" value="2"/>
</dbReference>
<dbReference type="InterPro" id="IPR012338">
    <property type="entry name" value="Beta-lactam/transpept-like"/>
</dbReference>
<accession>A0ABN8QBJ3</accession>
<keyword evidence="5" id="KW-0378">Hydrolase</keyword>
<dbReference type="Gene3D" id="1.25.40.20">
    <property type="entry name" value="Ankyrin repeat-containing domain"/>
    <property type="match status" value="1"/>
</dbReference>
<dbReference type="SMART" id="SM00248">
    <property type="entry name" value="ANK"/>
    <property type="match status" value="1"/>
</dbReference>
<evidence type="ECO:0000256" key="8">
    <source>
        <dbReference type="PROSITE-ProRule" id="PRU00023"/>
    </source>
</evidence>
<dbReference type="Pfam" id="PF17959">
    <property type="entry name" value="EF-hand_14"/>
    <property type="match status" value="1"/>
</dbReference>
<dbReference type="InterPro" id="IPR041541">
    <property type="entry name" value="Glutaminase_EF-hand"/>
</dbReference>
<sequence>MAISVRFCLRTINTDGKLQFRRVFKKLESLYNSFLQQKSPFCTTGRLGSESQRDAIYHVFKNEDGKVPVARFIAALKETGLRVRDPRLKETMSKFEQYLQQENFEGYVDKETFRRSIQENLMLIEGALHGDFVIPEFGQFTKHLEEIYHHCKENAGGKVADYIPQLAKFDPNLWGVAVCSVDGQRFAIGDYKDHFCLQSVSKCLHYPIVLEDLTTKEVHKYVGLEPSGQTFNYLHLNNNDRPHNPMLNSGALLLCALQKPEWPLADRCDYVQNKFKQTAGGEYVGFSNATFLSERETADRNYALGYYMNAHKAFPPNTNLKETFELYFHTCSIETNCDAGSVMAATLANGGICPLTGQKVFSSRTVQHTLSLMHSCGMYDYSGQFAFHTGLIERGCVTRKLLFLVNFVLRSYYSAFTHSQNSPVEFVTKRISKKFHQGALSLINFGDVLAQFCQASIHVGLPAKSGVSGAILIVVPKVCGMMIWSPPLDPLGNSVRGMQFCKELVKVFNFHKYDLKGVISGRKIDPRWKRAEVQGEKVVSLFYAASNGDVTALRRYYLSGKDMTQQNYDGRTALHVAAAQGHDKVVRFLLEQCNVPVDLKDRWGSTPLDEATRFNYQSCADLIRHHLQLQGKVIA</sequence>
<dbReference type="PROSITE" id="PS50088">
    <property type="entry name" value="ANK_REPEAT"/>
    <property type="match status" value="1"/>
</dbReference>
<dbReference type="PROSITE" id="PS50297">
    <property type="entry name" value="ANK_REP_REGION"/>
    <property type="match status" value="1"/>
</dbReference>
<dbReference type="Proteomes" id="UP001159405">
    <property type="component" value="Unassembled WGS sequence"/>
</dbReference>
<keyword evidence="4" id="KW-0677">Repeat</keyword>
<dbReference type="Gene3D" id="1.10.238.210">
    <property type="match status" value="1"/>
</dbReference>
<comment type="catalytic activity">
    <reaction evidence="7">
        <text>L-glutamine + H2O = L-glutamate + NH4(+)</text>
        <dbReference type="Rhea" id="RHEA:15889"/>
        <dbReference type="ChEBI" id="CHEBI:15377"/>
        <dbReference type="ChEBI" id="CHEBI:28938"/>
        <dbReference type="ChEBI" id="CHEBI:29985"/>
        <dbReference type="ChEBI" id="CHEBI:58359"/>
        <dbReference type="EC" id="3.5.1.2"/>
    </reaction>
</comment>